<dbReference type="InterPro" id="IPR028998">
    <property type="entry name" value="RimP_C"/>
</dbReference>
<evidence type="ECO:0000313" key="6">
    <source>
        <dbReference type="EMBL" id="QGG79482.1"/>
    </source>
</evidence>
<dbReference type="InterPro" id="IPR035956">
    <property type="entry name" value="RimP_N_sf"/>
</dbReference>
<accession>A0A5Q2QB38</accession>
<dbReference type="GO" id="GO:0000028">
    <property type="term" value="P:ribosomal small subunit assembly"/>
    <property type="evidence" value="ECO:0007669"/>
    <property type="project" value="TreeGrafter"/>
</dbReference>
<keyword evidence="2 3" id="KW-0690">Ribosome biogenesis</keyword>
<name>A0A5Q2QB38_9GAMM</name>
<dbReference type="GO" id="GO:0005829">
    <property type="term" value="C:cytosol"/>
    <property type="evidence" value="ECO:0007669"/>
    <property type="project" value="TreeGrafter"/>
</dbReference>
<evidence type="ECO:0000313" key="7">
    <source>
        <dbReference type="Proteomes" id="UP000388235"/>
    </source>
</evidence>
<dbReference type="SUPFAM" id="SSF74942">
    <property type="entry name" value="YhbC-like, C-terminal domain"/>
    <property type="match status" value="1"/>
</dbReference>
<comment type="function">
    <text evidence="3">Required for maturation of 30S ribosomal subunits.</text>
</comment>
<evidence type="ECO:0000256" key="3">
    <source>
        <dbReference type="HAMAP-Rule" id="MF_01077"/>
    </source>
</evidence>
<evidence type="ECO:0000256" key="2">
    <source>
        <dbReference type="ARBA" id="ARBA00022517"/>
    </source>
</evidence>
<dbReference type="Gene3D" id="3.30.300.70">
    <property type="entry name" value="RimP-like superfamily, N-terminal"/>
    <property type="match status" value="1"/>
</dbReference>
<protein>
    <recommendedName>
        <fullName evidence="3">Ribosome maturation factor RimP</fullName>
    </recommendedName>
</protein>
<dbReference type="Pfam" id="PF17384">
    <property type="entry name" value="DUF150_C"/>
    <property type="match status" value="1"/>
</dbReference>
<dbReference type="AlphaFoldDB" id="A0A5Q2QB38"/>
<dbReference type="KEGG" id="llp:GH975_02425"/>
<feature type="domain" description="Ribosome maturation factor RimP N-terminal" evidence="4">
    <location>
        <begin position="12"/>
        <end position="85"/>
    </location>
</feature>
<dbReference type="PANTHER" id="PTHR33867:SF1">
    <property type="entry name" value="RIBOSOME MATURATION FACTOR RIMP"/>
    <property type="match status" value="1"/>
</dbReference>
<sequence>MQGKALEIAELARPGVEALGLVLWGVELAGSAKELKVIVYIDRAGDETVNVDDCADVSRQLSGVMDVEEPIAEAYSLEVSSPGWDRPLYSLDQYQQMVGSEVRIKLRFPFDGRRNFRGPLKGVEGDEVVVQVDNEEYVLPFEAIEQGRVVPPKG</sequence>
<dbReference type="RefSeq" id="WP_153712986.1">
    <property type="nucleotide sequence ID" value="NZ_CP045871.1"/>
</dbReference>
<dbReference type="Pfam" id="PF02576">
    <property type="entry name" value="RimP_N"/>
    <property type="match status" value="1"/>
</dbReference>
<dbReference type="InterPro" id="IPR028989">
    <property type="entry name" value="RimP_N"/>
</dbReference>
<dbReference type="Proteomes" id="UP000388235">
    <property type="component" value="Chromosome"/>
</dbReference>
<dbReference type="Gene3D" id="2.30.30.180">
    <property type="entry name" value="Ribosome maturation factor RimP, C-terminal domain"/>
    <property type="match status" value="1"/>
</dbReference>
<feature type="domain" description="Ribosome maturation factor RimP C-terminal" evidence="5">
    <location>
        <begin position="91"/>
        <end position="151"/>
    </location>
</feature>
<dbReference type="PANTHER" id="PTHR33867">
    <property type="entry name" value="RIBOSOME MATURATION FACTOR RIMP"/>
    <property type="match status" value="1"/>
</dbReference>
<dbReference type="InterPro" id="IPR003728">
    <property type="entry name" value="Ribosome_maturation_RimP"/>
</dbReference>
<dbReference type="CDD" id="cd01734">
    <property type="entry name" value="YlxS_C"/>
    <property type="match status" value="1"/>
</dbReference>
<evidence type="ECO:0000259" key="4">
    <source>
        <dbReference type="Pfam" id="PF02576"/>
    </source>
</evidence>
<dbReference type="OrthoDB" id="9805006at2"/>
<dbReference type="FunFam" id="3.30.300.70:FF:000001">
    <property type="entry name" value="Ribosome maturation factor RimP"/>
    <property type="match status" value="1"/>
</dbReference>
<dbReference type="GO" id="GO:0006412">
    <property type="term" value="P:translation"/>
    <property type="evidence" value="ECO:0007669"/>
    <property type="project" value="TreeGrafter"/>
</dbReference>
<dbReference type="HAMAP" id="MF_01077">
    <property type="entry name" value="RimP"/>
    <property type="match status" value="1"/>
</dbReference>
<keyword evidence="1 3" id="KW-0963">Cytoplasm</keyword>
<comment type="similarity">
    <text evidence="3">Belongs to the RimP family.</text>
</comment>
<dbReference type="SUPFAM" id="SSF75420">
    <property type="entry name" value="YhbC-like, N-terminal domain"/>
    <property type="match status" value="1"/>
</dbReference>
<organism evidence="6 7">
    <name type="scientific">Litorivicinus lipolyticus</name>
    <dbReference type="NCBI Taxonomy" id="418701"/>
    <lineage>
        <taxon>Bacteria</taxon>
        <taxon>Pseudomonadati</taxon>
        <taxon>Pseudomonadota</taxon>
        <taxon>Gammaproteobacteria</taxon>
        <taxon>Oceanospirillales</taxon>
        <taxon>Litorivicinaceae</taxon>
        <taxon>Litorivicinus</taxon>
    </lineage>
</organism>
<reference evidence="6 7" key="1">
    <citation type="submission" date="2019-11" db="EMBL/GenBank/DDBJ databases">
        <authorList>
            <person name="Khan S.A."/>
            <person name="Jeon C.O."/>
            <person name="Chun B.H."/>
        </authorList>
    </citation>
    <scope>NUCLEOTIDE SEQUENCE [LARGE SCALE GENOMIC DNA]</scope>
    <source>
        <strain evidence="6 7">IMCC 1097</strain>
    </source>
</reference>
<keyword evidence="7" id="KW-1185">Reference proteome</keyword>
<evidence type="ECO:0000259" key="5">
    <source>
        <dbReference type="Pfam" id="PF17384"/>
    </source>
</evidence>
<dbReference type="EMBL" id="CP045871">
    <property type="protein sequence ID" value="QGG79482.1"/>
    <property type="molecule type" value="Genomic_DNA"/>
</dbReference>
<dbReference type="NCBIfam" id="NF000927">
    <property type="entry name" value="PRK00092.1-1"/>
    <property type="match status" value="1"/>
</dbReference>
<gene>
    <name evidence="3 6" type="primary">rimP</name>
    <name evidence="6" type="ORF">GH975_02425</name>
</gene>
<comment type="subcellular location">
    <subcellularLocation>
        <location evidence="3">Cytoplasm</location>
    </subcellularLocation>
</comment>
<proteinExistence type="inferred from homology"/>
<evidence type="ECO:0000256" key="1">
    <source>
        <dbReference type="ARBA" id="ARBA00022490"/>
    </source>
</evidence>
<dbReference type="InterPro" id="IPR036847">
    <property type="entry name" value="RimP_C_sf"/>
</dbReference>